<evidence type="ECO:0000313" key="2">
    <source>
        <dbReference type="Proteomes" id="UP000727654"/>
    </source>
</evidence>
<proteinExistence type="predicted"/>
<evidence type="ECO:0000313" key="1">
    <source>
        <dbReference type="EMBL" id="CAG9177953.1"/>
    </source>
</evidence>
<organism evidence="1 2">
    <name type="scientific">Cupriavidus laharis</name>
    <dbReference type="NCBI Taxonomy" id="151654"/>
    <lineage>
        <taxon>Bacteria</taxon>
        <taxon>Pseudomonadati</taxon>
        <taxon>Pseudomonadota</taxon>
        <taxon>Betaproteobacteria</taxon>
        <taxon>Burkholderiales</taxon>
        <taxon>Burkholderiaceae</taxon>
        <taxon>Cupriavidus</taxon>
    </lineage>
</organism>
<dbReference type="Proteomes" id="UP000727654">
    <property type="component" value="Unassembled WGS sequence"/>
</dbReference>
<accession>A0ABN7YXD1</accession>
<gene>
    <name evidence="1" type="primary">mqsR</name>
    <name evidence="1" type="ORF">LMG23992_03614</name>
</gene>
<protein>
    <submittedName>
        <fullName evidence="1">mRNA interferase toxin MqsR</fullName>
        <ecNumber evidence="1">3.1.-.-</ecNumber>
    </submittedName>
</protein>
<dbReference type="Pfam" id="PF15723">
    <property type="entry name" value="MqsR_toxin"/>
    <property type="match status" value="1"/>
</dbReference>
<dbReference type="Gene3D" id="3.30.2310.40">
    <property type="match status" value="1"/>
</dbReference>
<keyword evidence="1" id="KW-0378">Hydrolase</keyword>
<reference evidence="1 2" key="1">
    <citation type="submission" date="2021-08" db="EMBL/GenBank/DDBJ databases">
        <authorList>
            <person name="Peeters C."/>
        </authorList>
    </citation>
    <scope>NUCLEOTIDE SEQUENCE [LARGE SCALE GENOMIC DNA]</scope>
    <source>
        <strain evidence="1 2">LMG 23992</strain>
    </source>
</reference>
<dbReference type="InterPro" id="IPR031451">
    <property type="entry name" value="MqsR_toxin"/>
</dbReference>
<sequence length="64" mass="7448">MNLDWGGVCDILLDLVPADFYKSMTTYQDHRVWQDVYRPATRYGGLYVKLTMADKVLVVSFKSR</sequence>
<keyword evidence="2" id="KW-1185">Reference proteome</keyword>
<dbReference type="EC" id="3.1.-.-" evidence="1"/>
<dbReference type="EMBL" id="CAJZAI010000009">
    <property type="protein sequence ID" value="CAG9177953.1"/>
    <property type="molecule type" value="Genomic_DNA"/>
</dbReference>
<dbReference type="RefSeq" id="WP_318035509.1">
    <property type="nucleotide sequence ID" value="NZ_CAJZAI010000009.1"/>
</dbReference>
<dbReference type="InterPro" id="IPR038493">
    <property type="entry name" value="MqsR_sf"/>
</dbReference>
<name>A0ABN7YXD1_9BURK</name>
<dbReference type="GO" id="GO:0016787">
    <property type="term" value="F:hydrolase activity"/>
    <property type="evidence" value="ECO:0007669"/>
    <property type="project" value="UniProtKB-KW"/>
</dbReference>
<comment type="caution">
    <text evidence="1">The sequence shown here is derived from an EMBL/GenBank/DDBJ whole genome shotgun (WGS) entry which is preliminary data.</text>
</comment>